<gene>
    <name evidence="2" type="ORF">CANTADRAFT_4890</name>
</gene>
<evidence type="ECO:0000256" key="1">
    <source>
        <dbReference type="SAM" id="MobiDB-lite"/>
    </source>
</evidence>
<dbReference type="AlphaFoldDB" id="A0A1E4SN30"/>
<protein>
    <submittedName>
        <fullName evidence="2">Uncharacterized protein</fullName>
    </submittedName>
</protein>
<proteinExistence type="predicted"/>
<feature type="region of interest" description="Disordered" evidence="1">
    <location>
        <begin position="111"/>
        <end position="180"/>
    </location>
</feature>
<feature type="compositionally biased region" description="Low complexity" evidence="1">
    <location>
        <begin position="134"/>
        <end position="148"/>
    </location>
</feature>
<accession>A0A1E4SN30</accession>
<dbReference type="Proteomes" id="UP000094285">
    <property type="component" value="Unassembled WGS sequence"/>
</dbReference>
<reference evidence="3" key="1">
    <citation type="submission" date="2016-05" db="EMBL/GenBank/DDBJ databases">
        <title>Comparative genomics of biotechnologically important yeasts.</title>
        <authorList>
            <consortium name="DOE Joint Genome Institute"/>
            <person name="Riley R."/>
            <person name="Haridas S."/>
            <person name="Wolfe K.H."/>
            <person name="Lopes M.R."/>
            <person name="Hittinger C.T."/>
            <person name="Goker M."/>
            <person name="Salamov A."/>
            <person name="Wisecaver J."/>
            <person name="Long T.M."/>
            <person name="Aerts A.L."/>
            <person name="Barry K."/>
            <person name="Choi C."/>
            <person name="Clum A."/>
            <person name="Coughlan A.Y."/>
            <person name="Deshpande S."/>
            <person name="Douglass A.P."/>
            <person name="Hanson S.J."/>
            <person name="Klenk H.-P."/>
            <person name="Labutti K."/>
            <person name="Lapidus A."/>
            <person name="Lindquist E."/>
            <person name="Lipzen A."/>
            <person name="Meier-Kolthoff J.P."/>
            <person name="Ohm R.A."/>
            <person name="Otillar R.P."/>
            <person name="Pangilinan J."/>
            <person name="Peng Y."/>
            <person name="Rokas A."/>
            <person name="Rosa C.A."/>
            <person name="Scheuner C."/>
            <person name="Sibirny A.A."/>
            <person name="Slot J.C."/>
            <person name="Stielow J.B."/>
            <person name="Sun H."/>
            <person name="Kurtzman C.P."/>
            <person name="Blackwell M."/>
            <person name="Grigoriev I.V."/>
            <person name="Jeffries T.W."/>
        </authorList>
    </citation>
    <scope>NUCLEOTIDE SEQUENCE [LARGE SCALE GENOMIC DNA]</scope>
    <source>
        <strain evidence="3">NRRL Y-17324</strain>
    </source>
</reference>
<dbReference type="EMBL" id="KV453910">
    <property type="protein sequence ID" value="ODV80896.1"/>
    <property type="molecule type" value="Genomic_DNA"/>
</dbReference>
<dbReference type="OrthoDB" id="4018341at2759"/>
<evidence type="ECO:0000313" key="2">
    <source>
        <dbReference type="EMBL" id="ODV80896.1"/>
    </source>
</evidence>
<dbReference type="RefSeq" id="XP_020066018.1">
    <property type="nucleotide sequence ID" value="XM_020209643.1"/>
</dbReference>
<dbReference type="GeneID" id="30983779"/>
<feature type="compositionally biased region" description="Basic residues" evidence="1">
    <location>
        <begin position="253"/>
        <end position="266"/>
    </location>
</feature>
<feature type="region of interest" description="Disordered" evidence="1">
    <location>
        <begin position="306"/>
        <end position="355"/>
    </location>
</feature>
<organism evidence="2 3">
    <name type="scientific">Suhomyces tanzawaensis NRRL Y-17324</name>
    <dbReference type="NCBI Taxonomy" id="984487"/>
    <lineage>
        <taxon>Eukaryota</taxon>
        <taxon>Fungi</taxon>
        <taxon>Dikarya</taxon>
        <taxon>Ascomycota</taxon>
        <taxon>Saccharomycotina</taxon>
        <taxon>Pichiomycetes</taxon>
        <taxon>Debaryomycetaceae</taxon>
        <taxon>Suhomyces</taxon>
    </lineage>
</organism>
<feature type="compositionally biased region" description="Basic and acidic residues" evidence="1">
    <location>
        <begin position="212"/>
        <end position="226"/>
    </location>
</feature>
<feature type="compositionally biased region" description="Acidic residues" evidence="1">
    <location>
        <begin position="227"/>
        <end position="246"/>
    </location>
</feature>
<sequence>MSKTRTKKASAAMINLLGPAPDSRLTDGDFIVEDYDYDQLQKDTGDSQFENDLKYLLNNNDIQASPVQNFEVSDTIITAVSSNKPKSKKDAKSRNLKFLVDEVTKDINDIDLSDSEDEKSKNPPPSARKKKSYGNLNRGGNSNANNLGQKANKDDKPRKLNRQQSADFRRNNSESSSVEKKLNKLKSLDFRTIKEDFGKPQNLRKRASMNKLAERTRQPKPTKLDEIETESEFDDSIVSLDPEDLADAEKEKRRLKNRKRKERRARTNQNKRDRELSASSTASAPEPVLNLVVQPDPLLDAVEVEDEEINPDVTLDSIFDETAEENTSVDTPKRSSDEENSPIRKVTFSQTIQPKKPTIEETLRLNKKKSMEYLSQQSALSNESNPFDIKLRSTKKTTMNSRYDNKLPEIQPIKTIIGLSHKQILNLDVSDVKLKTILSSSKISKYSSTSLNFTIKHTNELFKDENKKKIFFLLCINVALYESIGFKKTVKVYPNILELFGGYDEINLETTGTKLTPSNKDIHQNNLDYSVLSYIGNILIWAVHQQRAHNETLIDDKYDIKLSASLVRENVGGYHLWDRLIREPKGMNAKRWKHIIKFRQAFAYEEDQFVLILKFMGVGS</sequence>
<evidence type="ECO:0000313" key="3">
    <source>
        <dbReference type="Proteomes" id="UP000094285"/>
    </source>
</evidence>
<feature type="compositionally biased region" description="Basic and acidic residues" evidence="1">
    <location>
        <begin position="167"/>
        <end position="180"/>
    </location>
</feature>
<feature type="region of interest" description="Disordered" evidence="1">
    <location>
        <begin position="199"/>
        <end position="289"/>
    </location>
</feature>
<name>A0A1E4SN30_9ASCO</name>
<keyword evidence="3" id="KW-1185">Reference proteome</keyword>